<evidence type="ECO:0000313" key="9">
    <source>
        <dbReference type="EMBL" id="MPL80208.1"/>
    </source>
</evidence>
<feature type="transmembrane region" description="Helical" evidence="8">
    <location>
        <begin position="172"/>
        <end position="190"/>
    </location>
</feature>
<dbReference type="AlphaFoldDB" id="A0A644UMC3"/>
<evidence type="ECO:0000256" key="6">
    <source>
        <dbReference type="ARBA" id="ARBA00022989"/>
    </source>
</evidence>
<feature type="transmembrane region" description="Helical" evidence="8">
    <location>
        <begin position="6"/>
        <end position="31"/>
    </location>
</feature>
<keyword evidence="3 8" id="KW-0812">Transmembrane</keyword>
<feature type="transmembrane region" description="Helical" evidence="8">
    <location>
        <begin position="104"/>
        <end position="124"/>
    </location>
</feature>
<gene>
    <name evidence="9" type="primary">rsxA_5</name>
    <name evidence="9" type="ORF">SDC9_26104</name>
</gene>
<dbReference type="GO" id="GO:0012505">
    <property type="term" value="C:endomembrane system"/>
    <property type="evidence" value="ECO:0007669"/>
    <property type="project" value="UniProtKB-SubCell"/>
</dbReference>
<comment type="caution">
    <text evidence="9">The sequence shown here is derived from an EMBL/GenBank/DDBJ whole genome shotgun (WGS) entry which is preliminary data.</text>
</comment>
<dbReference type="PANTHER" id="PTHR30335:SF0">
    <property type="entry name" value="ION-TRANSLOCATING OXIDOREDUCTASE COMPLEX SUBUNIT A"/>
    <property type="match status" value="1"/>
</dbReference>
<protein>
    <submittedName>
        <fullName evidence="9">Electron transport complex subunit RsxA</fullName>
    </submittedName>
</protein>
<dbReference type="GO" id="GO:0005886">
    <property type="term" value="C:plasma membrane"/>
    <property type="evidence" value="ECO:0007669"/>
    <property type="project" value="TreeGrafter"/>
</dbReference>
<dbReference type="InterPro" id="IPR050133">
    <property type="entry name" value="NqrDE/RnfAE_oxidrdctase"/>
</dbReference>
<keyword evidence="7 8" id="KW-0472">Membrane</keyword>
<name>A0A644UMC3_9ZZZZ</name>
<dbReference type="InterPro" id="IPR003667">
    <property type="entry name" value="NqrDE/RnfAE"/>
</dbReference>
<organism evidence="9">
    <name type="scientific">bioreactor metagenome</name>
    <dbReference type="NCBI Taxonomy" id="1076179"/>
    <lineage>
        <taxon>unclassified sequences</taxon>
        <taxon>metagenomes</taxon>
        <taxon>ecological metagenomes</taxon>
    </lineage>
</organism>
<keyword evidence="5" id="KW-0249">Electron transport</keyword>
<feature type="transmembrane region" description="Helical" evidence="8">
    <location>
        <begin position="43"/>
        <end position="63"/>
    </location>
</feature>
<feature type="transmembrane region" description="Helical" evidence="8">
    <location>
        <begin position="69"/>
        <end position="92"/>
    </location>
</feature>
<keyword evidence="4" id="KW-1278">Translocase</keyword>
<sequence>MDSTFGIIFSAIFVTNIILSQFLGLCSFLGVSKSLKNSLGMSAAVAFVMILATILSWVIYYLFLVPYDLVYLKTLVFILSIATLVQLVEMFMKKNMPTLHKAMGVFLPLITTNCAILGIALINVQRDYTFAQSITNAIGTAAGYTMAIVLFSCLRERLEGPEMPQCMRNLPIALITASCMSIALMGMSGIH</sequence>
<dbReference type="GO" id="GO:0022900">
    <property type="term" value="P:electron transport chain"/>
    <property type="evidence" value="ECO:0007669"/>
    <property type="project" value="InterPro"/>
</dbReference>
<dbReference type="Pfam" id="PF02508">
    <property type="entry name" value="Rnf-Nqr"/>
    <property type="match status" value="1"/>
</dbReference>
<dbReference type="PIRSF" id="PIRSF006102">
    <property type="entry name" value="NQR_DE"/>
    <property type="match status" value="1"/>
</dbReference>
<evidence type="ECO:0000256" key="3">
    <source>
        <dbReference type="ARBA" id="ARBA00022692"/>
    </source>
</evidence>
<keyword evidence="2" id="KW-0813">Transport</keyword>
<dbReference type="PANTHER" id="PTHR30335">
    <property type="entry name" value="INTEGRAL MEMBRANE PROTEIN OF SOXR-REDUCING COMPLEX"/>
    <property type="match status" value="1"/>
</dbReference>
<evidence type="ECO:0000256" key="2">
    <source>
        <dbReference type="ARBA" id="ARBA00022448"/>
    </source>
</evidence>
<evidence type="ECO:0000256" key="5">
    <source>
        <dbReference type="ARBA" id="ARBA00022982"/>
    </source>
</evidence>
<evidence type="ECO:0000256" key="7">
    <source>
        <dbReference type="ARBA" id="ARBA00023136"/>
    </source>
</evidence>
<proteinExistence type="inferred from homology"/>
<reference evidence="9" key="1">
    <citation type="submission" date="2019-08" db="EMBL/GenBank/DDBJ databases">
        <authorList>
            <person name="Kucharzyk K."/>
            <person name="Murdoch R.W."/>
            <person name="Higgins S."/>
            <person name="Loffler F."/>
        </authorList>
    </citation>
    <scope>NUCLEOTIDE SEQUENCE</scope>
</reference>
<dbReference type="NCBIfam" id="TIGR01943">
    <property type="entry name" value="rnfA"/>
    <property type="match status" value="1"/>
</dbReference>
<dbReference type="EMBL" id="VSSQ01000135">
    <property type="protein sequence ID" value="MPL80208.1"/>
    <property type="molecule type" value="Genomic_DNA"/>
</dbReference>
<keyword evidence="6 8" id="KW-1133">Transmembrane helix</keyword>
<evidence type="ECO:0000256" key="8">
    <source>
        <dbReference type="SAM" id="Phobius"/>
    </source>
</evidence>
<dbReference type="InterPro" id="IPR011293">
    <property type="entry name" value="Ion_transpt_RnfA/RsxA"/>
</dbReference>
<evidence type="ECO:0000256" key="1">
    <source>
        <dbReference type="ARBA" id="ARBA00004127"/>
    </source>
</evidence>
<dbReference type="HAMAP" id="MF_00459">
    <property type="entry name" value="RsxA_RnfA"/>
    <property type="match status" value="1"/>
</dbReference>
<comment type="subcellular location">
    <subcellularLocation>
        <location evidence="1">Endomembrane system</location>
        <topology evidence="1">Multi-pass membrane protein</topology>
    </subcellularLocation>
</comment>
<feature type="transmembrane region" description="Helical" evidence="8">
    <location>
        <begin position="130"/>
        <end position="151"/>
    </location>
</feature>
<accession>A0A644UMC3</accession>
<evidence type="ECO:0000256" key="4">
    <source>
        <dbReference type="ARBA" id="ARBA00022967"/>
    </source>
</evidence>